<evidence type="ECO:0000313" key="4">
    <source>
        <dbReference type="EMBL" id="EAY15283.1"/>
    </source>
</evidence>
<feature type="compositionally biased region" description="Polar residues" evidence="1">
    <location>
        <begin position="2294"/>
        <end position="2303"/>
    </location>
</feature>
<keyword evidence="2" id="KW-1133">Transmembrane helix</keyword>
<feature type="region of interest" description="Disordered" evidence="1">
    <location>
        <begin position="2229"/>
        <end position="2257"/>
    </location>
</feature>
<dbReference type="VEuPathDB" id="TrichDB:TVAG_394260"/>
<feature type="compositionally biased region" description="Acidic residues" evidence="1">
    <location>
        <begin position="2342"/>
        <end position="2352"/>
    </location>
</feature>
<protein>
    <recommendedName>
        <fullName evidence="6">Bap-like</fullName>
    </recommendedName>
</protein>
<evidence type="ECO:0000256" key="1">
    <source>
        <dbReference type="SAM" id="MobiDB-lite"/>
    </source>
</evidence>
<feature type="signal peptide" evidence="3">
    <location>
        <begin position="1"/>
        <end position="19"/>
    </location>
</feature>
<keyword evidence="2" id="KW-0812">Transmembrane</keyword>
<dbReference type="EMBL" id="DS113258">
    <property type="protein sequence ID" value="EAY15283.1"/>
    <property type="molecule type" value="Genomic_DNA"/>
</dbReference>
<evidence type="ECO:0000256" key="2">
    <source>
        <dbReference type="SAM" id="Phobius"/>
    </source>
</evidence>
<feature type="transmembrane region" description="Helical" evidence="2">
    <location>
        <begin position="2262"/>
        <end position="2288"/>
    </location>
</feature>
<dbReference type="InParanoid" id="A2DWE3"/>
<dbReference type="PANTHER" id="PTHR46155:SF1">
    <property type="entry name" value="BIFUNCTIONAL INHIBITOR_LIPID-TRANSFER PROTEIN_SEED STORAGE 2S ALBUMIN SUPERFAMILY PROTEIN"/>
    <property type="match status" value="1"/>
</dbReference>
<gene>
    <name evidence="4" type="ORF">TVAG_394260</name>
</gene>
<dbReference type="VEuPathDB" id="TrichDB:TVAGG3_0278820"/>
<proteinExistence type="predicted"/>
<dbReference type="PANTHER" id="PTHR46155">
    <property type="entry name" value="BIFUNCTIONAL INHIBITOR/LIPID-TRANSFER PROTEIN/SEED STORAGE 2S ALBUMIN SUPERFAMILY PROTEIN"/>
    <property type="match status" value="1"/>
</dbReference>
<accession>A2DWE3</accession>
<dbReference type="Proteomes" id="UP000001542">
    <property type="component" value="Unassembled WGS sequence"/>
</dbReference>
<evidence type="ECO:0008006" key="6">
    <source>
        <dbReference type="Google" id="ProtNLM"/>
    </source>
</evidence>
<evidence type="ECO:0000256" key="3">
    <source>
        <dbReference type="SAM" id="SignalP"/>
    </source>
</evidence>
<dbReference type="RefSeq" id="XP_001327506.1">
    <property type="nucleotide sequence ID" value="XM_001327471.1"/>
</dbReference>
<keyword evidence="5" id="KW-1185">Reference proteome</keyword>
<evidence type="ECO:0000313" key="5">
    <source>
        <dbReference type="Proteomes" id="UP000001542"/>
    </source>
</evidence>
<feature type="compositionally biased region" description="Polar residues" evidence="1">
    <location>
        <begin position="2313"/>
        <end position="2322"/>
    </location>
</feature>
<reference evidence="4" key="2">
    <citation type="journal article" date="2007" name="Science">
        <title>Draft genome sequence of the sexually transmitted pathogen Trichomonas vaginalis.</title>
        <authorList>
            <person name="Carlton J.M."/>
            <person name="Hirt R.P."/>
            <person name="Silva J.C."/>
            <person name="Delcher A.L."/>
            <person name="Schatz M."/>
            <person name="Zhao Q."/>
            <person name="Wortman J.R."/>
            <person name="Bidwell S.L."/>
            <person name="Alsmark U.C.M."/>
            <person name="Besteiro S."/>
            <person name="Sicheritz-Ponten T."/>
            <person name="Noel C.J."/>
            <person name="Dacks J.B."/>
            <person name="Foster P.G."/>
            <person name="Simillion C."/>
            <person name="Van de Peer Y."/>
            <person name="Miranda-Saavedra D."/>
            <person name="Barton G.J."/>
            <person name="Westrop G.D."/>
            <person name="Mueller S."/>
            <person name="Dessi D."/>
            <person name="Fiori P.L."/>
            <person name="Ren Q."/>
            <person name="Paulsen I."/>
            <person name="Zhang H."/>
            <person name="Bastida-Corcuera F.D."/>
            <person name="Simoes-Barbosa A."/>
            <person name="Brown M.T."/>
            <person name="Hayes R.D."/>
            <person name="Mukherjee M."/>
            <person name="Okumura C.Y."/>
            <person name="Schneider R."/>
            <person name="Smith A.J."/>
            <person name="Vanacova S."/>
            <person name="Villalvazo M."/>
            <person name="Haas B.J."/>
            <person name="Pertea M."/>
            <person name="Feldblyum T.V."/>
            <person name="Utterback T.R."/>
            <person name="Shu C.L."/>
            <person name="Osoegawa K."/>
            <person name="de Jong P.J."/>
            <person name="Hrdy I."/>
            <person name="Horvathova L."/>
            <person name="Zubacova Z."/>
            <person name="Dolezal P."/>
            <person name="Malik S.B."/>
            <person name="Logsdon J.M. Jr."/>
            <person name="Henze K."/>
            <person name="Gupta A."/>
            <person name="Wang C.C."/>
            <person name="Dunne R.L."/>
            <person name="Upcroft J.A."/>
            <person name="Upcroft P."/>
            <person name="White O."/>
            <person name="Salzberg S.L."/>
            <person name="Tang P."/>
            <person name="Chiu C.-H."/>
            <person name="Lee Y.-S."/>
            <person name="Embley T.M."/>
            <person name="Coombs G.H."/>
            <person name="Mottram J.C."/>
            <person name="Tachezy J."/>
            <person name="Fraser-Liggett C.M."/>
            <person name="Johnson P.J."/>
        </authorList>
    </citation>
    <scope>NUCLEOTIDE SEQUENCE [LARGE SCALE GENOMIC DNA]</scope>
    <source>
        <strain evidence="4">G3</strain>
    </source>
</reference>
<keyword evidence="2" id="KW-0472">Membrane</keyword>
<feature type="region of interest" description="Disordered" evidence="1">
    <location>
        <begin position="2294"/>
        <end position="2352"/>
    </location>
</feature>
<keyword evidence="3" id="KW-0732">Signal</keyword>
<name>A2DWE3_TRIV3</name>
<organism evidence="4 5">
    <name type="scientific">Trichomonas vaginalis (strain ATCC PRA-98 / G3)</name>
    <dbReference type="NCBI Taxonomy" id="412133"/>
    <lineage>
        <taxon>Eukaryota</taxon>
        <taxon>Metamonada</taxon>
        <taxon>Parabasalia</taxon>
        <taxon>Trichomonadida</taxon>
        <taxon>Trichomonadidae</taxon>
        <taxon>Trichomonas</taxon>
    </lineage>
</organism>
<reference evidence="4" key="1">
    <citation type="submission" date="2006-10" db="EMBL/GenBank/DDBJ databases">
        <authorList>
            <person name="Amadeo P."/>
            <person name="Zhao Q."/>
            <person name="Wortman J."/>
            <person name="Fraser-Liggett C."/>
            <person name="Carlton J."/>
        </authorList>
    </citation>
    <scope>NUCLEOTIDE SEQUENCE</scope>
    <source>
        <strain evidence="4">G3</strain>
    </source>
</reference>
<dbReference type="KEGG" id="tva:4773285"/>
<sequence>MHCFLFLSFALSAIEIIHPGYRNNFVDLKFTSKTGATIPFSNKNSGISVRFYVDNIQHVPKNLSTGPYEGITITPEFRIDENDKLGGYLIFTLKNNESTAKKVKLGTFTNIMFNTDDGNSNSIYPIKDAKGLYTNKAYYVISDQKKENIHLWQKFVVDHRDFSETQGFIAADNKWYGYKSRGQNNPFLNLETMNVFKDPKGNSKDAEISFSWNEREIPAKGRLVYGVHIYLLMDSPVDIVELEESQKSDLKPGKAYTLKTSLNILHQESKFTAHQLCNNDEKTTKLDNSEYNIIQHDFTYTPNAIGSYHCKFWIHDDTNNVDSEKKNVVLNVFSPSTVNIKTTPTDTPYGKHDQFTVEFKVNGDCQTTAKIEIYNDNQLIKSLKEKTYDLGPESSSTSDKITFTIGDLSAGKRSLRITVSNQYVNQRNSDELVFYVAFDAEIQNMNFDKNVKLPNNDLNLTCDLRLNNIDTSNKPKVKLNLLIPDIQQQSSQEYEVFDSNTKQLLLKTKIPGVQPKKDIQCKVWITDAHKQTIYETTLKLTITIPPDFEIKPNYSENYFSYGQTVSIAVNINDDTEGRVYYTFMNTENFVNYTSSSGKAAVDVDIKLEKSDKLTYSKDPYTISIRVEDEFGYPAVPKSTEIYIRNKPKITNIKLIKSAKPNTKQSLTVCYEDLDRGKDLYIYQREIIDNSEIITKVENTPFKSQGVSEYTANYTYPAHGVHNLEFFISSRSNINKYDQVKTSDSNLFNYSLKSSMAPIVEVEYPTMKIIGYNEFIEVSITVTDESKGKIIYKIDNRTDITFHDSMIKSYKVEEGKGSIKYTKVKVPIPEWCKYSPSNNLHHLSIEVEDEFGLNSNSGDLYNFEIRSMPEIIKLEINKNLLRSDINDGKKIHFKGTLKDLDDKKDLYFFIKESENEDDGRTNQAYHIVSNGKEQPFEFDYEVKKETAKNLKLTTWIEDDEDPNIDPERNGESKPDIKYINISYPPKMTTLFQPSTSYHRGDEIYIEMTVTDDTSGKVKFFFNGKDMNQDLHYTATKSTAKINTTLKLSNDIKMGTYKLLFYPVDEFDFEASDDYRKEVDIIIKNKPILSDVKLDKTKADNDETVNVFGKIEDFDEGKELYIFQRIVGYDPILLGNMTSNGKLQQFKFPLRNLVYLTSGDKKIDIWVTDYNNSIETPDENDNSDTLQVSIFMANDPLLIVTPPKEKVFTVYEDIKFDIQIIADLKGYIDIYDNKFFYEKFGNKIHRIYYNTSSTIPWTTYFKRAHGNVKYYFKAIGENLTKSEPFEFEFSIRVPPKLGNLKLSTSAASPGESVGLDYSVSYNTSGSLYFFMKMNGVINYEKKYVNPPYGNINDFKVHTIYFNIDLNQKGNLEIEAWVQNIKETDGSRYSMSETKKVKLVVTKPPTVDFNFPQERYYSYDDQILINLGIHDETKGDIKVYFDRRIIYERKYTSNNYEKSIDLKFRFPKEYQYKKKGYDCFIEVIDEYGKRTTSYWNYEITFYLLNKPKINDITLPGEVLLTSSYVKMTPDYNDYDKGKDLYLWMNVDKKNYKIGRYTTSSGKDHQKPYYRFRLPKSITQGEHILSFFYTTEMYLSEKEPSRNSRSATLSKIITFVDTPVLTLNEIPDGIYQKGSRVRLSGTMKGYQIFKIRLTFNDIPARSIVKILSDGDKFDEEIDIPASVSYGTVKVNAIPSTYGDVTGNSVTRTFTLKNKPTLKDFPTETMNYLKGNDFNCTGFVDDIDDKKLLYVYYQIGNADPRISKWNHESNGKTNQEIIIKFNLDTDLVGKVDIKIFVSDRNYADTFLENEKSNVVTVPIFISYKAKSTIEIISNSKNYYSYGDNMTININVEKYEKCTFKLLIDSEEKKDNTENLDLTNKKFEKQIIIPITSDISYKLLHKLELLLFDEFNFKTTLKFYTFNIVNTPYIPFAGFSKPFSLQNEVMRVRGRFNDIDEGKKLFIFVKVGENKVTKSSGNVISNGTNDQFFEASVVIPENEPIGKKKVIVWLSNNLQPMNNLHYVRRSNMFEIDLEITYKPSLNITAPDNLVYNDGQQIKFTGSVRANSNIYLHYKIDNNTLTEKTLVNITNEIELFEARVTIPVDYKYGEHNFNVWAVDINNQTTDLSTFSFYIKNPPKFIDAALVSDKIKIGDPLVLKGNVRDSDAGNNLTFIGKFDDGKAMPVHTIVSDSTVQEFEITFHLSSEMKEGPHKLEIYIVDSDDLKSTPIEIAFEIYSKDENPGNTTGKDTSNTGDNADSRSTKTRGRSITGLIAGIAIMAILLAVLICVAIFLFIKKTKNNNDNPQSSDNTDLEDRETDIVTTSGVTTEEATKDNPLFSGDEIGHDEDPFSDEFEEQNP</sequence>
<feature type="chain" id="PRO_5002643218" description="Bap-like" evidence="3">
    <location>
        <begin position="20"/>
        <end position="2352"/>
    </location>
</feature>
<feature type="compositionally biased region" description="Polar residues" evidence="1">
    <location>
        <begin position="2235"/>
        <end position="2249"/>
    </location>
</feature>